<evidence type="ECO:0000259" key="4">
    <source>
        <dbReference type="PROSITE" id="PS51832"/>
    </source>
</evidence>
<dbReference type="EMBL" id="DROD01000202">
    <property type="protein sequence ID" value="HHJ52133.1"/>
    <property type="molecule type" value="Genomic_DNA"/>
</dbReference>
<protein>
    <submittedName>
        <fullName evidence="5">Response regulator</fullName>
    </submittedName>
</protein>
<dbReference type="PANTHER" id="PTHR45228:SF4">
    <property type="entry name" value="LIPOPROTEIN"/>
    <property type="match status" value="1"/>
</dbReference>
<feature type="modified residue" description="4-aspartylphosphate" evidence="1">
    <location>
        <position position="53"/>
    </location>
</feature>
<comment type="caution">
    <text evidence="5">The sequence shown here is derived from an EMBL/GenBank/DDBJ whole genome shotgun (WGS) entry which is preliminary data.</text>
</comment>
<reference evidence="5" key="1">
    <citation type="journal article" date="2020" name="mSystems">
        <title>Genome- and Community-Level Interaction Insights into Carbon Utilization and Element Cycling Functions of Hydrothermarchaeota in Hydrothermal Sediment.</title>
        <authorList>
            <person name="Zhou Z."/>
            <person name="Liu Y."/>
            <person name="Xu W."/>
            <person name="Pan J."/>
            <person name="Luo Z.H."/>
            <person name="Li M."/>
        </authorList>
    </citation>
    <scope>NUCLEOTIDE SEQUENCE [LARGE SCALE GENOMIC DNA]</scope>
    <source>
        <strain evidence="5">HyVt-527</strain>
    </source>
</reference>
<dbReference type="InterPro" id="IPR052020">
    <property type="entry name" value="Cyclic_di-GMP/3'3'-cGAMP_PDE"/>
</dbReference>
<dbReference type="InterPro" id="IPR001789">
    <property type="entry name" value="Sig_transdc_resp-reg_receiver"/>
</dbReference>
<evidence type="ECO:0000259" key="3">
    <source>
        <dbReference type="PROSITE" id="PS51831"/>
    </source>
</evidence>
<evidence type="ECO:0000313" key="5">
    <source>
        <dbReference type="EMBL" id="HHJ52133.1"/>
    </source>
</evidence>
<dbReference type="NCBIfam" id="TIGR00277">
    <property type="entry name" value="HDIG"/>
    <property type="match status" value="1"/>
</dbReference>
<dbReference type="InterPro" id="IPR011006">
    <property type="entry name" value="CheY-like_superfamily"/>
</dbReference>
<dbReference type="InterPro" id="IPR003607">
    <property type="entry name" value="HD/PDEase_dom"/>
</dbReference>
<dbReference type="SUPFAM" id="SSF109604">
    <property type="entry name" value="HD-domain/PDEase-like"/>
    <property type="match status" value="1"/>
</dbReference>
<dbReference type="CDD" id="cd00077">
    <property type="entry name" value="HDc"/>
    <property type="match status" value="1"/>
</dbReference>
<evidence type="ECO:0000256" key="1">
    <source>
        <dbReference type="PROSITE-ProRule" id="PRU00169"/>
    </source>
</evidence>
<dbReference type="SUPFAM" id="SSF52172">
    <property type="entry name" value="CheY-like"/>
    <property type="match status" value="1"/>
</dbReference>
<dbReference type="Pfam" id="PF13487">
    <property type="entry name" value="HD_5"/>
    <property type="match status" value="1"/>
</dbReference>
<dbReference type="Pfam" id="PF00072">
    <property type="entry name" value="Response_reg"/>
    <property type="match status" value="1"/>
</dbReference>
<dbReference type="PANTHER" id="PTHR45228">
    <property type="entry name" value="CYCLIC DI-GMP PHOSPHODIESTERASE TM_0186-RELATED"/>
    <property type="match status" value="1"/>
</dbReference>
<feature type="domain" description="HD" evidence="3">
    <location>
        <begin position="154"/>
        <end position="276"/>
    </location>
</feature>
<name>A0A7V5PN90_CALAY</name>
<dbReference type="InterPro" id="IPR037522">
    <property type="entry name" value="HD_GYP_dom"/>
</dbReference>
<accession>A0A7V5PN90</accession>
<dbReference type="PROSITE" id="PS51832">
    <property type="entry name" value="HD_GYP"/>
    <property type="match status" value="1"/>
</dbReference>
<sequence length="334" mass="37813">MSIHVLLVEDDRVTLEAIRRTLHKYGYEYKSATRLKEAKNLIRKEPFDLILSDLRLPDGSGLELLDLVRQFVFDTPFVVITASEKKSLIQEALSRGADDFLSKPFNLQNLPTVIERNLQRKRLATRQHSAQKVSVLLKAIKALIAALEAKDSYTSGHSLRVARHASIMGRYLGFSEDQQFVLELSALLHDIGKIGMPDQILKKAASLHEMEYNTAKEHVIIGSRIVGEIDELKEVAAIIRHHHERFDGTGYPDGLKGIVIPLYARILAIVDAYESIVSGRTYRKSRSQDEALEELRRNAGTQFDPELVEVFVRAMKAQNGEENVLQFEKLTRSN</sequence>
<dbReference type="SMART" id="SM00471">
    <property type="entry name" value="HDc"/>
    <property type="match status" value="1"/>
</dbReference>
<evidence type="ECO:0000259" key="2">
    <source>
        <dbReference type="PROSITE" id="PS50110"/>
    </source>
</evidence>
<feature type="domain" description="Response regulatory" evidence="2">
    <location>
        <begin position="4"/>
        <end position="118"/>
    </location>
</feature>
<dbReference type="GO" id="GO:0000160">
    <property type="term" value="P:phosphorelay signal transduction system"/>
    <property type="evidence" value="ECO:0007669"/>
    <property type="project" value="InterPro"/>
</dbReference>
<keyword evidence="1" id="KW-0597">Phosphoprotein</keyword>
<dbReference type="Proteomes" id="UP000886124">
    <property type="component" value="Unassembled WGS sequence"/>
</dbReference>
<dbReference type="InterPro" id="IPR006674">
    <property type="entry name" value="HD_domain"/>
</dbReference>
<dbReference type="AlphaFoldDB" id="A0A7V5PN90"/>
<dbReference type="Gene3D" id="3.40.50.2300">
    <property type="match status" value="1"/>
</dbReference>
<organism evidence="5">
    <name type="scientific">Caldithrix abyssi</name>
    <dbReference type="NCBI Taxonomy" id="187145"/>
    <lineage>
        <taxon>Bacteria</taxon>
        <taxon>Pseudomonadati</taxon>
        <taxon>Calditrichota</taxon>
        <taxon>Calditrichia</taxon>
        <taxon>Calditrichales</taxon>
        <taxon>Calditrichaceae</taxon>
        <taxon>Caldithrix</taxon>
    </lineage>
</organism>
<feature type="domain" description="HD-GYP" evidence="4">
    <location>
        <begin position="132"/>
        <end position="327"/>
    </location>
</feature>
<dbReference type="Gene3D" id="1.10.3210.10">
    <property type="entry name" value="Hypothetical protein af1432"/>
    <property type="match status" value="1"/>
</dbReference>
<dbReference type="SMART" id="SM00448">
    <property type="entry name" value="REC"/>
    <property type="match status" value="1"/>
</dbReference>
<proteinExistence type="predicted"/>
<dbReference type="PROSITE" id="PS51831">
    <property type="entry name" value="HD"/>
    <property type="match status" value="1"/>
</dbReference>
<dbReference type="CDD" id="cd00156">
    <property type="entry name" value="REC"/>
    <property type="match status" value="1"/>
</dbReference>
<dbReference type="PROSITE" id="PS50110">
    <property type="entry name" value="RESPONSE_REGULATORY"/>
    <property type="match status" value="1"/>
</dbReference>
<dbReference type="InterPro" id="IPR006675">
    <property type="entry name" value="HDIG_dom"/>
</dbReference>
<gene>
    <name evidence="5" type="ORF">ENJ89_02965</name>
</gene>